<dbReference type="InterPro" id="IPR001763">
    <property type="entry name" value="Rhodanese-like_dom"/>
</dbReference>
<dbReference type="InterPro" id="IPR058840">
    <property type="entry name" value="AAA_SelU"/>
</dbReference>
<organism evidence="3 4">
    <name type="scientific">Undibacterium aquatile</name>
    <dbReference type="NCBI Taxonomy" id="1537398"/>
    <lineage>
        <taxon>Bacteria</taxon>
        <taxon>Pseudomonadati</taxon>
        <taxon>Pseudomonadota</taxon>
        <taxon>Betaproteobacteria</taxon>
        <taxon>Burkholderiales</taxon>
        <taxon>Oxalobacteraceae</taxon>
        <taxon>Undibacterium</taxon>
    </lineage>
</organism>
<dbReference type="NCBIfam" id="TIGR03167">
    <property type="entry name" value="tRNA_sel_U_synt"/>
    <property type="match status" value="1"/>
</dbReference>
<dbReference type="Gene3D" id="3.40.250.10">
    <property type="entry name" value="Rhodanese-like domain"/>
    <property type="match status" value="1"/>
</dbReference>
<evidence type="ECO:0000259" key="2">
    <source>
        <dbReference type="PROSITE" id="PS50206"/>
    </source>
</evidence>
<evidence type="ECO:0000313" key="4">
    <source>
        <dbReference type="Proteomes" id="UP000637632"/>
    </source>
</evidence>
<dbReference type="InterPro" id="IPR036873">
    <property type="entry name" value="Rhodanese-like_dom_sf"/>
</dbReference>
<proteinExistence type="predicted"/>
<reference evidence="3 4" key="1">
    <citation type="submission" date="2020-08" db="EMBL/GenBank/DDBJ databases">
        <title>Novel species isolated from subtropical streams in China.</title>
        <authorList>
            <person name="Lu H."/>
        </authorList>
    </citation>
    <scope>NUCLEOTIDE SEQUENCE [LARGE SCALE GENOMIC DNA]</scope>
    <source>
        <strain evidence="3 4">CCTCC AB 2015119</strain>
    </source>
</reference>
<dbReference type="NCBIfam" id="NF008752">
    <property type="entry name" value="PRK11784.1-4"/>
    <property type="match status" value="1"/>
</dbReference>
<protein>
    <submittedName>
        <fullName evidence="3">tRNA 2-selenouridine(34) synthase MnmH</fullName>
    </submittedName>
</protein>
<dbReference type="EMBL" id="JACOFT010000002">
    <property type="protein sequence ID" value="MBC3810735.1"/>
    <property type="molecule type" value="Genomic_DNA"/>
</dbReference>
<comment type="caution">
    <text evidence="3">The sequence shown here is derived from an EMBL/GenBank/DDBJ whole genome shotgun (WGS) entry which is preliminary data.</text>
</comment>
<dbReference type="InterPro" id="IPR017582">
    <property type="entry name" value="SelU"/>
</dbReference>
<dbReference type="Pfam" id="PF26341">
    <property type="entry name" value="AAA_SelU"/>
    <property type="match status" value="1"/>
</dbReference>
<dbReference type="RefSeq" id="WP_190477773.1">
    <property type="nucleotide sequence ID" value="NZ_JACOFT010000002.1"/>
</dbReference>
<dbReference type="Pfam" id="PF00581">
    <property type="entry name" value="Rhodanese"/>
    <property type="match status" value="1"/>
</dbReference>
<name>A0ABR6XD54_9BURK</name>
<dbReference type="PANTHER" id="PTHR30401:SF0">
    <property type="entry name" value="TRNA 2-SELENOURIDINE SYNTHASE"/>
    <property type="match status" value="1"/>
</dbReference>
<feature type="domain" description="Rhodanese" evidence="2">
    <location>
        <begin position="22"/>
        <end position="138"/>
    </location>
</feature>
<keyword evidence="1" id="KW-0711">Selenium</keyword>
<keyword evidence="4" id="KW-1185">Reference proteome</keyword>
<dbReference type="SMART" id="SM00450">
    <property type="entry name" value="RHOD"/>
    <property type="match status" value="1"/>
</dbReference>
<evidence type="ECO:0000313" key="3">
    <source>
        <dbReference type="EMBL" id="MBC3810735.1"/>
    </source>
</evidence>
<dbReference type="Proteomes" id="UP000637632">
    <property type="component" value="Unassembled WGS sequence"/>
</dbReference>
<dbReference type="SUPFAM" id="SSF52821">
    <property type="entry name" value="Rhodanese/Cell cycle control phosphatase"/>
    <property type="match status" value="1"/>
</dbReference>
<dbReference type="NCBIfam" id="NF008750">
    <property type="entry name" value="PRK11784.1-2"/>
    <property type="match status" value="1"/>
</dbReference>
<evidence type="ECO:0000256" key="1">
    <source>
        <dbReference type="ARBA" id="ARBA00023266"/>
    </source>
</evidence>
<gene>
    <name evidence="3" type="primary">mnmH</name>
    <name evidence="3" type="ORF">H8K26_04710</name>
</gene>
<dbReference type="PANTHER" id="PTHR30401">
    <property type="entry name" value="TRNA 2-SELENOURIDINE SYNTHASE"/>
    <property type="match status" value="1"/>
</dbReference>
<sequence>MKYPEVCFFDDIVSDLHQFDCIIDVRSPSEFAEDHIPGAINCPVLNDEERIRVGTMYKQVGAFEAKRLGAALVAINIGNHLTQLFQDKPKEWRPLIYCWRGGNRSGSMAHIFSRIGWPAAQLHGGYKAYRQHVNENIPLLAQGINWKVLCGPTGSAKSRLLAALNSVGQQVLDLEKFACHRGSVLGDIPNKKQPSQKHFESRIWETLRKINKTQHVYVEAESKKVGNLRVPDSIMEGIRAAACLSLKLDIRERVNLLEEDYAHFVIDTEHLGQQLDFLTSIHGKEKITQWKTLASQHDIQTLVRKLLEEHYDPAYHKSINKNFSQFMAAQEIHLHGIDDQSIQEAIRNIVAEK</sequence>
<accession>A0ABR6XD54</accession>
<dbReference type="PROSITE" id="PS50206">
    <property type="entry name" value="RHODANESE_3"/>
    <property type="match status" value="1"/>
</dbReference>